<protein>
    <recommendedName>
        <fullName evidence="2">SseB protein N-terminal domain-containing protein</fullName>
    </recommendedName>
</protein>
<organism evidence="3 4">
    <name type="scientific">Sphaerisporangium siamense</name>
    <dbReference type="NCBI Taxonomy" id="795645"/>
    <lineage>
        <taxon>Bacteria</taxon>
        <taxon>Bacillati</taxon>
        <taxon>Actinomycetota</taxon>
        <taxon>Actinomycetes</taxon>
        <taxon>Streptosporangiales</taxon>
        <taxon>Streptosporangiaceae</taxon>
        <taxon>Sphaerisporangium</taxon>
    </lineage>
</organism>
<name>A0A7W7GDS2_9ACTN</name>
<evidence type="ECO:0000256" key="1">
    <source>
        <dbReference type="SAM" id="MobiDB-lite"/>
    </source>
</evidence>
<evidence type="ECO:0000313" key="3">
    <source>
        <dbReference type="EMBL" id="MBB4705280.1"/>
    </source>
</evidence>
<dbReference type="RefSeq" id="WP_239123218.1">
    <property type="nucleotide sequence ID" value="NZ_BOOV01000020.1"/>
</dbReference>
<sequence length="453" mass="48059">MADWRPEGAFEEALGAAYAAGDLAACLALLREAELALPIGPGAAAGHEPVAWPTVTGEARTWIVACTSAGAVRAVAGDATRSFRVVSLPELAAGWPDARWGLAVNPGLAVSLYLEPGTVARLAAPSPSEDRRAVPESGPPIMQKALGAAGLRDLLTAGVSRVSGYCHQAVDVAHIATPAVLADALGAEGTAGADGSVNLLRWRAAGLNLYRPPYGGADEESMAAVAGWVIEEPPFTGMGYAPNVDQVIREYKISGVGLPHGAEVWELTASGVEHRRAVFDGDLGRWLLVHVVPAGSPPPGTDEQHGTEPPVPDLAPAEPSQDAPAAWHSYRARLGGVEYEASPEPRADRLWMRLRSDRPAAGFVQVSPRRFVRPVPAEECEAVRFVTTVAEWRGAPCQVHGEHDGELLLEYTGGLLPVARRLGLERVERGVHRRWVPRDEAGDLRDQAVDLDF</sequence>
<dbReference type="EMBL" id="JACHND010000001">
    <property type="protein sequence ID" value="MBB4705280.1"/>
    <property type="molecule type" value="Genomic_DNA"/>
</dbReference>
<dbReference type="Pfam" id="PF07179">
    <property type="entry name" value="SseB"/>
    <property type="match status" value="1"/>
</dbReference>
<evidence type="ECO:0000259" key="2">
    <source>
        <dbReference type="Pfam" id="PF07179"/>
    </source>
</evidence>
<comment type="caution">
    <text evidence="3">The sequence shown here is derived from an EMBL/GenBank/DDBJ whole genome shotgun (WGS) entry which is preliminary data.</text>
</comment>
<dbReference type="InterPro" id="IPR009839">
    <property type="entry name" value="SseB_N"/>
</dbReference>
<evidence type="ECO:0000313" key="4">
    <source>
        <dbReference type="Proteomes" id="UP000542210"/>
    </source>
</evidence>
<keyword evidence="4" id="KW-1185">Reference proteome</keyword>
<feature type="region of interest" description="Disordered" evidence="1">
    <location>
        <begin position="294"/>
        <end position="321"/>
    </location>
</feature>
<dbReference type="AlphaFoldDB" id="A0A7W7GDS2"/>
<feature type="domain" description="SseB protein N-terminal" evidence="2">
    <location>
        <begin position="11"/>
        <end position="120"/>
    </location>
</feature>
<proteinExistence type="predicted"/>
<gene>
    <name evidence="3" type="ORF">BJ982_006824</name>
</gene>
<reference evidence="3 4" key="1">
    <citation type="submission" date="2020-08" db="EMBL/GenBank/DDBJ databases">
        <title>Sequencing the genomes of 1000 actinobacteria strains.</title>
        <authorList>
            <person name="Klenk H.-P."/>
        </authorList>
    </citation>
    <scope>NUCLEOTIDE SEQUENCE [LARGE SCALE GENOMIC DNA]</scope>
    <source>
        <strain evidence="3 4">DSM 45784</strain>
    </source>
</reference>
<accession>A0A7W7GDS2</accession>
<dbReference type="Proteomes" id="UP000542210">
    <property type="component" value="Unassembled WGS sequence"/>
</dbReference>